<sequence>MVDVLKRALGGLFPRDRPAQNLLASGSPEGHATGTFNFNEDTAYHLPPIGRAADPASPPVGSIPKNTPTFEEQYTPVRGDNDDYDAGKPINAKAGWLTRGIWDGWTREICSIMFSLASLVAIIIVLDRHNEKPAKNWSVGISLNTYLALFTTLAKAGMIYSVANCIGQLKWVWFSVRNAPLNDFAKFDDATRGPLDSLLLLWRLKFWHTASVGALITVLAIAISPLSQQTIAYPVRLVESSTSPAQLPTSNWWGGTTGQSSHTDIYSAVLSFPMKQAISDALYTQGTNYISAIAPTCPSGNCTWPEYQSLGVCSRISNISHLLNESTVGDGQTGPTIMNLTLPNDAFLEFGVYKTNITSGLATTTTPGQQSGLLSDNTTIGPLILDAYIIYERDSVNLFEVNSTNPVYEFDALEILLYWCVNAYQTSVNLGLATTTVLNSSTEVTYQSENIYDNITIAAPKGTAEYNVTGTSNAILSQYLTEIFQGEYAGAYPNSIGGSTTDLALIIQKLIDPSVQNAALPTGVNTPAQVLNGVTNYTQNMAISMTNSARTYIGYGLTTQSIYVDGQSFAVETFVHVRWRWLTLLFGLVAASVIFLFGTVLTTSRYRVDTMKSNALAAVTILNQDARNYMGPADLQDDMSKKADGLMLRLSKGEKGWDLKPVE</sequence>
<dbReference type="Pfam" id="PF11374">
    <property type="entry name" value="DUF3176"/>
    <property type="match status" value="1"/>
</dbReference>
<dbReference type="PANTHER" id="PTHR35394">
    <property type="entry name" value="DUF3176 DOMAIN-CONTAINING PROTEIN"/>
    <property type="match status" value="1"/>
</dbReference>
<proteinExistence type="predicted"/>
<evidence type="ECO:0000313" key="3">
    <source>
        <dbReference type="Proteomes" id="UP000256645"/>
    </source>
</evidence>
<keyword evidence="1" id="KW-0812">Transmembrane</keyword>
<evidence type="ECO:0000313" key="2">
    <source>
        <dbReference type="EMBL" id="RDW62240.1"/>
    </source>
</evidence>
<dbReference type="Proteomes" id="UP000256645">
    <property type="component" value="Unassembled WGS sequence"/>
</dbReference>
<reference evidence="2 3" key="1">
    <citation type="journal article" date="2018" name="IMA Fungus">
        <title>IMA Genome-F 9: Draft genome sequence of Annulohypoxylon stygium, Aspergillus mulundensis, Berkeleyomyces basicola (syn. Thielaviopsis basicola), Ceratocystis smalleyi, two Cercospora beticola strains, Coleophoma cylindrospora, Fusarium fracticaudum, Phialophora cf. hyalina, and Morchella septimelata.</title>
        <authorList>
            <person name="Wingfield B.D."/>
            <person name="Bills G.F."/>
            <person name="Dong Y."/>
            <person name="Huang W."/>
            <person name="Nel W.J."/>
            <person name="Swalarsk-Parry B.S."/>
            <person name="Vaghefi N."/>
            <person name="Wilken P.M."/>
            <person name="An Z."/>
            <person name="de Beer Z.W."/>
            <person name="De Vos L."/>
            <person name="Chen L."/>
            <person name="Duong T.A."/>
            <person name="Gao Y."/>
            <person name="Hammerbacher A."/>
            <person name="Kikkert J.R."/>
            <person name="Li Y."/>
            <person name="Li H."/>
            <person name="Li K."/>
            <person name="Li Q."/>
            <person name="Liu X."/>
            <person name="Ma X."/>
            <person name="Naidoo K."/>
            <person name="Pethybridge S.J."/>
            <person name="Sun J."/>
            <person name="Steenkamp E.T."/>
            <person name="van der Nest M.A."/>
            <person name="van Wyk S."/>
            <person name="Wingfield M.J."/>
            <person name="Xiong C."/>
            <person name="Yue Q."/>
            <person name="Zhang X."/>
        </authorList>
    </citation>
    <scope>NUCLEOTIDE SEQUENCE [LARGE SCALE GENOMIC DNA]</scope>
    <source>
        <strain evidence="2 3">BP6252</strain>
    </source>
</reference>
<dbReference type="STRING" id="1849047.A0A3D8QKR6"/>
<dbReference type="EMBL" id="PDLM01000014">
    <property type="protein sequence ID" value="RDW62240.1"/>
    <property type="molecule type" value="Genomic_DNA"/>
</dbReference>
<dbReference type="AlphaFoldDB" id="A0A3D8QKR6"/>
<organism evidence="2 3">
    <name type="scientific">Coleophoma cylindrospora</name>
    <dbReference type="NCBI Taxonomy" id="1849047"/>
    <lineage>
        <taxon>Eukaryota</taxon>
        <taxon>Fungi</taxon>
        <taxon>Dikarya</taxon>
        <taxon>Ascomycota</taxon>
        <taxon>Pezizomycotina</taxon>
        <taxon>Leotiomycetes</taxon>
        <taxon>Helotiales</taxon>
        <taxon>Dermateaceae</taxon>
        <taxon>Coleophoma</taxon>
    </lineage>
</organism>
<protein>
    <submittedName>
        <fullName evidence="2">Uncharacterized protein</fullName>
    </submittedName>
</protein>
<evidence type="ECO:0000256" key="1">
    <source>
        <dbReference type="SAM" id="Phobius"/>
    </source>
</evidence>
<accession>A0A3D8QKR6</accession>
<feature type="transmembrane region" description="Helical" evidence="1">
    <location>
        <begin position="579"/>
        <end position="602"/>
    </location>
</feature>
<name>A0A3D8QKR6_9HELO</name>
<keyword evidence="1" id="KW-1133">Transmembrane helix</keyword>
<dbReference type="OrthoDB" id="5376804at2759"/>
<dbReference type="PANTHER" id="PTHR35394:SF5">
    <property type="entry name" value="DUF3176 DOMAIN-CONTAINING PROTEIN"/>
    <property type="match status" value="1"/>
</dbReference>
<keyword evidence="3" id="KW-1185">Reference proteome</keyword>
<dbReference type="InterPro" id="IPR021514">
    <property type="entry name" value="DUF3176"/>
</dbReference>
<gene>
    <name evidence="2" type="ORF">BP6252_11673</name>
</gene>
<comment type="caution">
    <text evidence="2">The sequence shown here is derived from an EMBL/GenBank/DDBJ whole genome shotgun (WGS) entry which is preliminary data.</text>
</comment>
<keyword evidence="1" id="KW-0472">Membrane</keyword>